<gene>
    <name evidence="7" type="ORF">GF339_12850</name>
</gene>
<dbReference type="Gene3D" id="3.10.50.40">
    <property type="match status" value="2"/>
</dbReference>
<dbReference type="InterPro" id="IPR050245">
    <property type="entry name" value="PrsA_foldase"/>
</dbReference>
<keyword evidence="3" id="KW-0732">Signal</keyword>
<evidence type="ECO:0000256" key="2">
    <source>
        <dbReference type="ARBA" id="ARBA00013194"/>
    </source>
</evidence>
<comment type="caution">
    <text evidence="7">The sequence shown here is derived from an EMBL/GenBank/DDBJ whole genome shotgun (WGS) entry which is preliminary data.</text>
</comment>
<keyword evidence="5" id="KW-0413">Isomerase</keyword>
<evidence type="ECO:0000256" key="3">
    <source>
        <dbReference type="ARBA" id="ARBA00022729"/>
    </source>
</evidence>
<evidence type="ECO:0000313" key="8">
    <source>
        <dbReference type="Proteomes" id="UP000649604"/>
    </source>
</evidence>
<organism evidence="7 8">
    <name type="scientific">candidate division KSB3 bacterium</name>
    <dbReference type="NCBI Taxonomy" id="2044937"/>
    <lineage>
        <taxon>Bacteria</taxon>
        <taxon>candidate division KSB3</taxon>
    </lineage>
</organism>
<name>A0A9D5JWA9_9BACT</name>
<protein>
    <recommendedName>
        <fullName evidence="2">peptidylprolyl isomerase</fullName>
        <ecNumber evidence="2">5.2.1.8</ecNumber>
    </recommendedName>
</protein>
<evidence type="ECO:0000256" key="6">
    <source>
        <dbReference type="SAM" id="Coils"/>
    </source>
</evidence>
<proteinExistence type="predicted"/>
<dbReference type="Proteomes" id="UP000649604">
    <property type="component" value="Unassembled WGS sequence"/>
</dbReference>
<dbReference type="AlphaFoldDB" id="A0A9D5JWA9"/>
<dbReference type="PANTHER" id="PTHR47245:SF1">
    <property type="entry name" value="FOLDASE PROTEIN PRSA"/>
    <property type="match status" value="1"/>
</dbReference>
<dbReference type="EMBL" id="WJJP01000417">
    <property type="protein sequence ID" value="MBD3325472.1"/>
    <property type="molecule type" value="Genomic_DNA"/>
</dbReference>
<keyword evidence="6" id="KW-0175">Coiled coil</keyword>
<comment type="catalytic activity">
    <reaction evidence="1">
        <text>[protein]-peptidylproline (omega=180) = [protein]-peptidylproline (omega=0)</text>
        <dbReference type="Rhea" id="RHEA:16237"/>
        <dbReference type="Rhea" id="RHEA-COMP:10747"/>
        <dbReference type="Rhea" id="RHEA-COMP:10748"/>
        <dbReference type="ChEBI" id="CHEBI:83833"/>
        <dbReference type="ChEBI" id="CHEBI:83834"/>
        <dbReference type="EC" id="5.2.1.8"/>
    </reaction>
</comment>
<dbReference type="EC" id="5.2.1.8" evidence="2"/>
<dbReference type="InterPro" id="IPR046357">
    <property type="entry name" value="PPIase_dom_sf"/>
</dbReference>
<sequence>MAPGEISDLVRTPYGFHLIKVEEVREADDPYEEAKPEIIERLKLAEAKDIAVERAEIAYEDLLDTDNLAEVAAKDELEVQVSEFFARGEPIDKQTPALPQIQEVALTLTAEDKFSQPIETDQGAYLIEFVAREEPYIPELADIREDVAAAVRQEKARELAKAQAEQIRQALIEGTPAEEIAEQEAAVETFTTTPFSRRQRYIAEAQGNTEEFVKAAFALQDGEYSTALDLSGNYGVLWVADRTGLDMEQFEADKEDLRRRLLTQKQGIVLQGFIEELRQKADIQISPRLVS</sequence>
<keyword evidence="4" id="KW-0697">Rotamase</keyword>
<evidence type="ECO:0000313" key="7">
    <source>
        <dbReference type="EMBL" id="MBD3325472.1"/>
    </source>
</evidence>
<evidence type="ECO:0000256" key="4">
    <source>
        <dbReference type="ARBA" id="ARBA00023110"/>
    </source>
</evidence>
<evidence type="ECO:0000256" key="1">
    <source>
        <dbReference type="ARBA" id="ARBA00000971"/>
    </source>
</evidence>
<dbReference type="PANTHER" id="PTHR47245">
    <property type="entry name" value="PEPTIDYLPROLYL ISOMERASE"/>
    <property type="match status" value="1"/>
</dbReference>
<feature type="coiled-coil region" evidence="6">
    <location>
        <begin position="240"/>
        <end position="267"/>
    </location>
</feature>
<accession>A0A9D5JWA9</accession>
<dbReference type="GO" id="GO:0003755">
    <property type="term" value="F:peptidyl-prolyl cis-trans isomerase activity"/>
    <property type="evidence" value="ECO:0007669"/>
    <property type="project" value="UniProtKB-KW"/>
</dbReference>
<evidence type="ECO:0000256" key="5">
    <source>
        <dbReference type="ARBA" id="ARBA00023235"/>
    </source>
</evidence>
<reference evidence="7" key="1">
    <citation type="submission" date="2019-11" db="EMBL/GenBank/DDBJ databases">
        <title>Microbial mats filling the niche in hypersaline microbial mats.</title>
        <authorList>
            <person name="Wong H.L."/>
            <person name="Macleod F.I."/>
            <person name="White R.A. III"/>
            <person name="Burns B.P."/>
        </authorList>
    </citation>
    <scope>NUCLEOTIDE SEQUENCE</scope>
    <source>
        <strain evidence="7">Rbin_158</strain>
    </source>
</reference>